<evidence type="ECO:0000256" key="1">
    <source>
        <dbReference type="SAM" id="MobiDB-lite"/>
    </source>
</evidence>
<dbReference type="EMBL" id="BOOI01000054">
    <property type="protein sequence ID" value="GIH87056.1"/>
    <property type="molecule type" value="Genomic_DNA"/>
</dbReference>
<organism evidence="2 3">
    <name type="scientific">Planobispora rosea</name>
    <dbReference type="NCBI Taxonomy" id="35762"/>
    <lineage>
        <taxon>Bacteria</taxon>
        <taxon>Bacillati</taxon>
        <taxon>Actinomycetota</taxon>
        <taxon>Actinomycetes</taxon>
        <taxon>Streptosporangiales</taxon>
        <taxon>Streptosporangiaceae</taxon>
        <taxon>Planobispora</taxon>
    </lineage>
</organism>
<dbReference type="AlphaFoldDB" id="A0A8J3S211"/>
<feature type="region of interest" description="Disordered" evidence="1">
    <location>
        <begin position="1"/>
        <end position="115"/>
    </location>
</feature>
<keyword evidence="3" id="KW-1185">Reference proteome</keyword>
<proteinExistence type="predicted"/>
<dbReference type="Proteomes" id="UP000655044">
    <property type="component" value="Unassembled WGS sequence"/>
</dbReference>
<reference evidence="2" key="1">
    <citation type="submission" date="2021-01" db="EMBL/GenBank/DDBJ databases">
        <title>Whole genome shotgun sequence of Planobispora rosea NBRC 15558.</title>
        <authorList>
            <person name="Komaki H."/>
            <person name="Tamura T."/>
        </authorList>
    </citation>
    <scope>NUCLEOTIDE SEQUENCE</scope>
    <source>
        <strain evidence="2">NBRC 15558</strain>
    </source>
</reference>
<comment type="caution">
    <text evidence="2">The sequence shown here is derived from an EMBL/GenBank/DDBJ whole genome shotgun (WGS) entry which is preliminary data.</text>
</comment>
<feature type="compositionally biased region" description="Gly residues" evidence="1">
    <location>
        <begin position="15"/>
        <end position="24"/>
    </location>
</feature>
<evidence type="ECO:0000313" key="2">
    <source>
        <dbReference type="EMBL" id="GIH87056.1"/>
    </source>
</evidence>
<name>A0A8J3S211_PLARO</name>
<protein>
    <submittedName>
        <fullName evidence="2">Uncharacterized protein</fullName>
    </submittedName>
</protein>
<gene>
    <name evidence="2" type="ORF">Pro02_54640</name>
</gene>
<feature type="compositionally biased region" description="Low complexity" evidence="1">
    <location>
        <begin position="44"/>
        <end position="56"/>
    </location>
</feature>
<feature type="compositionally biased region" description="Acidic residues" evidence="1">
    <location>
        <begin position="30"/>
        <end position="39"/>
    </location>
</feature>
<sequence>MPGDEPLPQRDPQDVGGGAGGAQEHGGDADGGDGGDEDGHEQQDAAGQIGGDQCPDLPGPPGGPVGQQRSRHGSGGQRRHEEAVLAGGEPHPGLLPDDPQDEDREIGRVREVEHA</sequence>
<evidence type="ECO:0000313" key="3">
    <source>
        <dbReference type="Proteomes" id="UP000655044"/>
    </source>
</evidence>
<accession>A0A8J3S211</accession>
<feature type="compositionally biased region" description="Basic and acidic residues" evidence="1">
    <location>
        <begin position="105"/>
        <end position="115"/>
    </location>
</feature>